<dbReference type="AlphaFoldDB" id="A0A9R1VBM1"/>
<evidence type="ECO:0000256" key="8">
    <source>
        <dbReference type="SAM" id="MobiDB-lite"/>
    </source>
</evidence>
<keyword evidence="3" id="KW-0862">Zinc</keyword>
<dbReference type="PANTHER" id="PTHR46481:SF6">
    <property type="entry name" value="ZINC FINGER BED DOMAIN-CONTAINING PROTEIN RICESLEEPER 2-LIKE"/>
    <property type="match status" value="1"/>
</dbReference>
<name>A0A9R1VBM1_LACSA</name>
<dbReference type="SUPFAM" id="SSF57667">
    <property type="entry name" value="beta-beta-alpha zinc fingers"/>
    <property type="match status" value="1"/>
</dbReference>
<evidence type="ECO:0000313" key="11">
    <source>
        <dbReference type="Proteomes" id="UP000235145"/>
    </source>
</evidence>
<reference evidence="10 11" key="1">
    <citation type="journal article" date="2017" name="Nat. Commun.">
        <title>Genome assembly with in vitro proximity ligation data and whole-genome triplication in lettuce.</title>
        <authorList>
            <person name="Reyes-Chin-Wo S."/>
            <person name="Wang Z."/>
            <person name="Yang X."/>
            <person name="Kozik A."/>
            <person name="Arikit S."/>
            <person name="Song C."/>
            <person name="Xia L."/>
            <person name="Froenicke L."/>
            <person name="Lavelle D.O."/>
            <person name="Truco M.J."/>
            <person name="Xia R."/>
            <person name="Zhu S."/>
            <person name="Xu C."/>
            <person name="Xu H."/>
            <person name="Xu X."/>
            <person name="Cox K."/>
            <person name="Korf I."/>
            <person name="Meyers B.C."/>
            <person name="Michelmore R.W."/>
        </authorList>
    </citation>
    <scope>NUCLEOTIDE SEQUENCE [LARGE SCALE GENOMIC DNA]</scope>
    <source>
        <strain evidence="11">cv. Salinas</strain>
        <tissue evidence="10">Seedlings</tissue>
    </source>
</reference>
<keyword evidence="1" id="KW-0479">Metal-binding</keyword>
<dbReference type="SMART" id="SM00614">
    <property type="entry name" value="ZnF_BED"/>
    <property type="match status" value="1"/>
</dbReference>
<dbReference type="InterPro" id="IPR012337">
    <property type="entry name" value="RNaseH-like_sf"/>
</dbReference>
<feature type="compositionally biased region" description="Low complexity" evidence="8">
    <location>
        <begin position="17"/>
        <end position="35"/>
    </location>
</feature>
<comment type="caution">
    <text evidence="10">The sequence shown here is derived from an EMBL/GenBank/DDBJ whole genome shotgun (WGS) entry which is preliminary data.</text>
</comment>
<evidence type="ECO:0000256" key="5">
    <source>
        <dbReference type="ARBA" id="ARBA00023125"/>
    </source>
</evidence>
<feature type="domain" description="BED-type" evidence="9">
    <location>
        <begin position="59"/>
        <end position="116"/>
    </location>
</feature>
<keyword evidence="11" id="KW-1185">Reference proteome</keyword>
<evidence type="ECO:0000256" key="4">
    <source>
        <dbReference type="ARBA" id="ARBA00023015"/>
    </source>
</evidence>
<dbReference type="EMBL" id="NBSK02000005">
    <property type="protein sequence ID" value="KAJ0204052.1"/>
    <property type="molecule type" value="Genomic_DNA"/>
</dbReference>
<accession>A0A9R1VBM1</accession>
<evidence type="ECO:0000256" key="6">
    <source>
        <dbReference type="ARBA" id="ARBA00023163"/>
    </source>
</evidence>
<dbReference type="GO" id="GO:0008270">
    <property type="term" value="F:zinc ion binding"/>
    <property type="evidence" value="ECO:0007669"/>
    <property type="project" value="UniProtKB-KW"/>
</dbReference>
<keyword evidence="4" id="KW-0805">Transcription regulation</keyword>
<dbReference type="PANTHER" id="PTHR46481">
    <property type="entry name" value="ZINC FINGER BED DOMAIN-CONTAINING PROTEIN 4"/>
    <property type="match status" value="1"/>
</dbReference>
<evidence type="ECO:0000313" key="10">
    <source>
        <dbReference type="EMBL" id="KAJ0204052.1"/>
    </source>
</evidence>
<protein>
    <recommendedName>
        <fullName evidence="9">BED-type domain-containing protein</fullName>
    </recommendedName>
</protein>
<evidence type="ECO:0000259" key="9">
    <source>
        <dbReference type="PROSITE" id="PS50808"/>
    </source>
</evidence>
<evidence type="ECO:0000256" key="1">
    <source>
        <dbReference type="ARBA" id="ARBA00022723"/>
    </source>
</evidence>
<dbReference type="GO" id="GO:0003677">
    <property type="term" value="F:DNA binding"/>
    <property type="evidence" value="ECO:0007669"/>
    <property type="project" value="UniProtKB-KW"/>
</dbReference>
<dbReference type="InterPro" id="IPR036236">
    <property type="entry name" value="Znf_C2H2_sf"/>
</dbReference>
<gene>
    <name evidence="10" type="ORF">LSAT_V11C500266340</name>
</gene>
<dbReference type="InterPro" id="IPR003656">
    <property type="entry name" value="Znf_BED"/>
</dbReference>
<feature type="region of interest" description="Disordered" evidence="8">
    <location>
        <begin position="1"/>
        <end position="41"/>
    </location>
</feature>
<keyword evidence="5" id="KW-0238">DNA-binding</keyword>
<dbReference type="Proteomes" id="UP000235145">
    <property type="component" value="Unassembled WGS sequence"/>
</dbReference>
<dbReference type="PROSITE" id="PS50808">
    <property type="entry name" value="ZF_BED"/>
    <property type="match status" value="1"/>
</dbReference>
<evidence type="ECO:0000256" key="7">
    <source>
        <dbReference type="PROSITE-ProRule" id="PRU00027"/>
    </source>
</evidence>
<sequence>MDEAINLSGDEGEEEVGSVPNKAEVSSASKASKATKATKVKAKKLKPNLSGNPVKCQSKLTSPVWKHFEMTDELDGNGNIQCKCKKCGTKYIAESSHGTGNMLRHARSFAIAIARHNLPLQFVEYEVLAFTLMPPPHTGVALAEKVYGLLKEWGIHNKVVSITLDNASSNDSMTDALKLDLDLLCDGDYFHVRCCAHILNLIVQDGLKELDESVKKVRECVKYCKGSQNRKNTFLRAVQHVGLEFSRGLRQDVSTRWNSTFLMLDNALFYKIAILQMPKTDANFVHCPNSQEWSKIEKFCKFLQVFHEVTLAFSGSKYPTTNLYFPNVLKIRLLLKEEVVSNDDFIKTMATRMNLKFDKYWSEFSTIMGIVVIFDPRYKFQVINWAFKKVYGETSDVELDLFKKKLFSLFDEYVAINTNSKASESSPLSPKVNENLSDTYMTDFDEFSSCEFTTDGKSELESYLEEPKLPRIGDLNVLEYWKPLQGRRRVLDAYRSSLKAETTEALVCLRDWAVKESSLQPEIEALCKKVTTLKVDVDEDAKESDTSGAQTQQSGLC</sequence>
<keyword evidence="6" id="KW-0804">Transcription</keyword>
<dbReference type="InterPro" id="IPR025525">
    <property type="entry name" value="hAT-like_transposase_RNase-H"/>
</dbReference>
<evidence type="ECO:0000256" key="2">
    <source>
        <dbReference type="ARBA" id="ARBA00022771"/>
    </source>
</evidence>
<keyword evidence="2 7" id="KW-0863">Zinc-finger</keyword>
<proteinExistence type="predicted"/>
<evidence type="ECO:0000256" key="3">
    <source>
        <dbReference type="ARBA" id="ARBA00022833"/>
    </source>
</evidence>
<dbReference type="InterPro" id="IPR052035">
    <property type="entry name" value="ZnF_BED_domain_contain"/>
</dbReference>
<dbReference type="Pfam" id="PF14372">
    <property type="entry name" value="hAT-like_RNase-H"/>
    <property type="match status" value="1"/>
</dbReference>
<dbReference type="SUPFAM" id="SSF53098">
    <property type="entry name" value="Ribonuclease H-like"/>
    <property type="match status" value="1"/>
</dbReference>
<organism evidence="10 11">
    <name type="scientific">Lactuca sativa</name>
    <name type="common">Garden lettuce</name>
    <dbReference type="NCBI Taxonomy" id="4236"/>
    <lineage>
        <taxon>Eukaryota</taxon>
        <taxon>Viridiplantae</taxon>
        <taxon>Streptophyta</taxon>
        <taxon>Embryophyta</taxon>
        <taxon>Tracheophyta</taxon>
        <taxon>Spermatophyta</taxon>
        <taxon>Magnoliopsida</taxon>
        <taxon>eudicotyledons</taxon>
        <taxon>Gunneridae</taxon>
        <taxon>Pentapetalae</taxon>
        <taxon>asterids</taxon>
        <taxon>campanulids</taxon>
        <taxon>Asterales</taxon>
        <taxon>Asteraceae</taxon>
        <taxon>Cichorioideae</taxon>
        <taxon>Cichorieae</taxon>
        <taxon>Lactucinae</taxon>
        <taxon>Lactuca</taxon>
    </lineage>
</organism>